<evidence type="ECO:0000313" key="2">
    <source>
        <dbReference type="EMBL" id="KAL0059495.1"/>
    </source>
</evidence>
<accession>A0ABR2ZE06</accession>
<keyword evidence="1" id="KW-0539">Nucleus</keyword>
<evidence type="ECO:0000313" key="3">
    <source>
        <dbReference type="Proteomes" id="UP001437256"/>
    </source>
</evidence>
<dbReference type="PANTHER" id="PTHR46910">
    <property type="entry name" value="TRANSCRIPTION FACTOR PDR1"/>
    <property type="match status" value="1"/>
</dbReference>
<proteinExistence type="predicted"/>
<reference evidence="2 3" key="1">
    <citation type="submission" date="2024-05" db="EMBL/GenBank/DDBJ databases">
        <title>A draft genome resource for the thread blight pathogen Marasmius tenuissimus strain MS-2.</title>
        <authorList>
            <person name="Yulfo-Soto G.E."/>
            <person name="Baruah I.K."/>
            <person name="Amoako-Attah I."/>
            <person name="Bukari Y."/>
            <person name="Meinhardt L.W."/>
            <person name="Bailey B.A."/>
            <person name="Cohen S.P."/>
        </authorList>
    </citation>
    <scope>NUCLEOTIDE SEQUENCE [LARGE SCALE GENOMIC DNA]</scope>
    <source>
        <strain evidence="2 3">MS-2</strain>
    </source>
</reference>
<dbReference type="EMBL" id="JBBXMP010000223">
    <property type="protein sequence ID" value="KAL0059495.1"/>
    <property type="molecule type" value="Genomic_DNA"/>
</dbReference>
<dbReference type="CDD" id="cd12148">
    <property type="entry name" value="fungal_TF_MHR"/>
    <property type="match status" value="1"/>
</dbReference>
<name>A0ABR2ZE06_9AGAR</name>
<sequence length="190" mass="22268">MHTDDFDLLLPLDCDDECWVRERQGERNDAAPDQKFKQPEDKPSRLSYWVTFLKLLDIVPFAQKTLYVVRKTDVWTRMEMTETEWNEKIVVELDSALNAWIDSIPVHLKWNPSRIHYPENSLDDSILFFEQSTVLYASYYWAQIIIHKPFLFAILNSVPPPATATATVLANTTEEWRFPTTGKHPIFVVH</sequence>
<dbReference type="InterPro" id="IPR050987">
    <property type="entry name" value="AtrR-like"/>
</dbReference>
<gene>
    <name evidence="2" type="primary">GIN1_40</name>
    <name evidence="2" type="ORF">AAF712_013760</name>
</gene>
<comment type="caution">
    <text evidence="2">The sequence shown here is derived from an EMBL/GenBank/DDBJ whole genome shotgun (WGS) entry which is preliminary data.</text>
</comment>
<dbReference type="PANTHER" id="PTHR46910:SF38">
    <property type="entry name" value="ZN(2)-C6 FUNGAL-TYPE DOMAIN-CONTAINING PROTEIN"/>
    <property type="match status" value="1"/>
</dbReference>
<dbReference type="Proteomes" id="UP001437256">
    <property type="component" value="Unassembled WGS sequence"/>
</dbReference>
<organism evidence="2 3">
    <name type="scientific">Marasmius tenuissimus</name>
    <dbReference type="NCBI Taxonomy" id="585030"/>
    <lineage>
        <taxon>Eukaryota</taxon>
        <taxon>Fungi</taxon>
        <taxon>Dikarya</taxon>
        <taxon>Basidiomycota</taxon>
        <taxon>Agaricomycotina</taxon>
        <taxon>Agaricomycetes</taxon>
        <taxon>Agaricomycetidae</taxon>
        <taxon>Agaricales</taxon>
        <taxon>Marasmiineae</taxon>
        <taxon>Marasmiaceae</taxon>
        <taxon>Marasmius</taxon>
    </lineage>
</organism>
<keyword evidence="3" id="KW-1185">Reference proteome</keyword>
<protein>
    <submittedName>
        <fullName evidence="2">Gypsy retrotransposon integrase-like protein 1</fullName>
    </submittedName>
</protein>
<evidence type="ECO:0000256" key="1">
    <source>
        <dbReference type="ARBA" id="ARBA00023242"/>
    </source>
</evidence>